<organism evidence="1 2">
    <name type="scientific">Ruegeria faecimaris</name>
    <dbReference type="NCBI Taxonomy" id="686389"/>
    <lineage>
        <taxon>Bacteria</taxon>
        <taxon>Pseudomonadati</taxon>
        <taxon>Pseudomonadota</taxon>
        <taxon>Alphaproteobacteria</taxon>
        <taxon>Rhodobacterales</taxon>
        <taxon>Roseobacteraceae</taxon>
        <taxon>Ruegeria</taxon>
    </lineage>
</organism>
<accession>A0A521BR04</accession>
<name>A0A521BR04_9RHOB</name>
<protein>
    <submittedName>
        <fullName evidence="1">Uncharacterized protein</fullName>
    </submittedName>
</protein>
<dbReference type="OrthoDB" id="7872359at2"/>
<dbReference type="EMBL" id="FXTE01000001">
    <property type="protein sequence ID" value="SMO49181.1"/>
    <property type="molecule type" value="Genomic_DNA"/>
</dbReference>
<evidence type="ECO:0000313" key="1">
    <source>
        <dbReference type="EMBL" id="SMO49181.1"/>
    </source>
</evidence>
<sequence length="82" mass="8948">MKPLLLLPLVLLCLGCTNFPELKDREGPNVQSAPYPKLTPLADVFAVPVDPLYEAAEVESELTDRSKALKKKATALQNAQTN</sequence>
<dbReference type="Proteomes" id="UP000319555">
    <property type="component" value="Unassembled WGS sequence"/>
</dbReference>
<reference evidence="1 2" key="1">
    <citation type="submission" date="2017-05" db="EMBL/GenBank/DDBJ databases">
        <authorList>
            <person name="Varghese N."/>
            <person name="Submissions S."/>
        </authorList>
    </citation>
    <scope>NUCLEOTIDE SEQUENCE [LARGE SCALE GENOMIC DNA]</scope>
    <source>
        <strain evidence="1 2">DSM 28009</strain>
    </source>
</reference>
<evidence type="ECO:0000313" key="2">
    <source>
        <dbReference type="Proteomes" id="UP000319555"/>
    </source>
</evidence>
<proteinExistence type="predicted"/>
<keyword evidence="2" id="KW-1185">Reference proteome</keyword>
<dbReference type="AlphaFoldDB" id="A0A521BR04"/>
<dbReference type="RefSeq" id="WP_142634680.1">
    <property type="nucleotide sequence ID" value="NZ_CANLVA010000001.1"/>
</dbReference>
<gene>
    <name evidence="1" type="ORF">SAMN06265380_1011046</name>
</gene>